<organism evidence="6 7">
    <name type="scientific">Hermanssonia centrifuga</name>
    <dbReference type="NCBI Taxonomy" id="98765"/>
    <lineage>
        <taxon>Eukaryota</taxon>
        <taxon>Fungi</taxon>
        <taxon>Dikarya</taxon>
        <taxon>Basidiomycota</taxon>
        <taxon>Agaricomycotina</taxon>
        <taxon>Agaricomycetes</taxon>
        <taxon>Polyporales</taxon>
        <taxon>Meruliaceae</taxon>
        <taxon>Hermanssonia</taxon>
    </lineage>
</organism>
<feature type="compositionally biased region" description="Acidic residues" evidence="4">
    <location>
        <begin position="167"/>
        <end position="186"/>
    </location>
</feature>
<sequence length="438" mass="49820">MEQEAERKLRKTGSKIRSSYITFAQKEKKRLEETIATSQKEINSRQQEVDRLRDVVDRTESLSAAALEEKKQSRKLSRITDVAMFIKMLETVALYQTLVKHHQALKSLQKEHKKHVEREKALGDILDALRSKYNPNYQDMAVLEAVRGWEYYAGLPHINDVRKNEEGSDEEDAGETAAEEEEELEEGMWSKEQLEKDLDSLLNSNYESLLLEHENHIGAPTTESVLFNLSAYLPDPLVPQYEQFRDGLLSWLETFGIIKGTHPSGATADTSHAKQVLNEAEQVLKFAQQEKSKAEEDVNRLFDPKWFGVEGEWKKLDGTCLEKDTGEYIYEVCLFGEAKQKPKNSGSTFSLGHFTSWNNAEGIEIGSPEYYSKQYYTRGAKCWNGPQRSVVLVWTCGTENAIHSIQELEKCEYQLTGTSPALCLPPDAPAAVGKREEL</sequence>
<keyword evidence="7" id="KW-1185">Reference proteome</keyword>
<dbReference type="GO" id="GO:0006491">
    <property type="term" value="P:N-glycan processing"/>
    <property type="evidence" value="ECO:0007669"/>
    <property type="project" value="TreeGrafter"/>
</dbReference>
<feature type="region of interest" description="Disordered" evidence="4">
    <location>
        <begin position="162"/>
        <end position="189"/>
    </location>
</feature>
<dbReference type="Gene3D" id="2.70.130.10">
    <property type="entry name" value="Mannose-6-phosphate receptor binding domain"/>
    <property type="match status" value="1"/>
</dbReference>
<dbReference type="Pfam" id="PF13015">
    <property type="entry name" value="PRKCSH_1"/>
    <property type="match status" value="1"/>
</dbReference>
<dbReference type="InterPro" id="IPR009011">
    <property type="entry name" value="Man6P_isomerase_rcpt-bd_dom_sf"/>
</dbReference>
<protein>
    <recommendedName>
        <fullName evidence="5">MRH domain-containing protein</fullName>
    </recommendedName>
</protein>
<dbReference type="GO" id="GO:0017177">
    <property type="term" value="C:glucosidase II complex"/>
    <property type="evidence" value="ECO:0007669"/>
    <property type="project" value="TreeGrafter"/>
</dbReference>
<dbReference type="Proteomes" id="UP000186601">
    <property type="component" value="Unassembled WGS sequence"/>
</dbReference>
<feature type="coiled-coil region" evidence="3">
    <location>
        <begin position="270"/>
        <end position="297"/>
    </location>
</feature>
<name>A0A2R6RPT0_9APHY</name>
<feature type="domain" description="MRH" evidence="5">
    <location>
        <begin position="318"/>
        <end position="425"/>
    </location>
</feature>
<proteinExistence type="predicted"/>
<evidence type="ECO:0000256" key="1">
    <source>
        <dbReference type="ARBA" id="ARBA00022729"/>
    </source>
</evidence>
<dbReference type="InterPro" id="IPR039794">
    <property type="entry name" value="Gtb1-like"/>
</dbReference>
<dbReference type="InterPro" id="IPR036607">
    <property type="entry name" value="PRKCSH"/>
</dbReference>
<evidence type="ECO:0000259" key="5">
    <source>
        <dbReference type="PROSITE" id="PS51914"/>
    </source>
</evidence>
<dbReference type="PANTHER" id="PTHR12630">
    <property type="entry name" value="N-LINKED OLIGOSACCHARIDE PROCESSING"/>
    <property type="match status" value="1"/>
</dbReference>
<reference evidence="6 7" key="1">
    <citation type="submission" date="2018-02" db="EMBL/GenBank/DDBJ databases">
        <title>Genome sequence of the basidiomycete white-rot fungus Phlebia centrifuga.</title>
        <authorList>
            <person name="Granchi Z."/>
            <person name="Peng M."/>
            <person name="de Vries R.P."/>
            <person name="Hilden K."/>
            <person name="Makela M.R."/>
            <person name="Grigoriev I."/>
            <person name="Riley R."/>
        </authorList>
    </citation>
    <scope>NUCLEOTIDE SEQUENCE [LARGE SCALE GENOMIC DNA]</scope>
    <source>
        <strain evidence="6 7">FBCC195</strain>
    </source>
</reference>
<gene>
    <name evidence="6" type="ORF">PHLCEN_2v2241</name>
</gene>
<dbReference type="AlphaFoldDB" id="A0A2R6RPT0"/>
<dbReference type="EMBL" id="MLYV02000207">
    <property type="protein sequence ID" value="PSS31999.1"/>
    <property type="molecule type" value="Genomic_DNA"/>
</dbReference>
<dbReference type="InterPro" id="IPR044865">
    <property type="entry name" value="MRH_dom"/>
</dbReference>
<keyword evidence="3" id="KW-0175">Coiled coil</keyword>
<dbReference type="OrthoDB" id="28322at2759"/>
<dbReference type="PROSITE" id="PS51914">
    <property type="entry name" value="MRH"/>
    <property type="match status" value="1"/>
</dbReference>
<accession>A0A2R6RPT0</accession>
<evidence type="ECO:0000256" key="3">
    <source>
        <dbReference type="SAM" id="Coils"/>
    </source>
</evidence>
<evidence type="ECO:0000313" key="7">
    <source>
        <dbReference type="Proteomes" id="UP000186601"/>
    </source>
</evidence>
<evidence type="ECO:0000256" key="2">
    <source>
        <dbReference type="ARBA" id="ARBA00023157"/>
    </source>
</evidence>
<keyword evidence="1" id="KW-0732">Signal</keyword>
<feature type="coiled-coil region" evidence="3">
    <location>
        <begin position="21"/>
        <end position="55"/>
    </location>
</feature>
<keyword evidence="2" id="KW-1015">Disulfide bond</keyword>
<evidence type="ECO:0000256" key="4">
    <source>
        <dbReference type="SAM" id="MobiDB-lite"/>
    </source>
</evidence>
<dbReference type="PANTHER" id="PTHR12630:SF1">
    <property type="entry name" value="GLUCOSIDASE 2 SUBUNIT BETA"/>
    <property type="match status" value="1"/>
</dbReference>
<dbReference type="STRING" id="98765.A0A2R6RPT0"/>
<dbReference type="SUPFAM" id="SSF50911">
    <property type="entry name" value="Mannose 6-phosphate receptor domain"/>
    <property type="match status" value="1"/>
</dbReference>
<evidence type="ECO:0000313" key="6">
    <source>
        <dbReference type="EMBL" id="PSS31999.1"/>
    </source>
</evidence>
<comment type="caution">
    <text evidence="6">The sequence shown here is derived from an EMBL/GenBank/DDBJ whole genome shotgun (WGS) entry which is preliminary data.</text>
</comment>